<dbReference type="OrthoDB" id="4181621at2759"/>
<accession>A0A8A1M2K0</accession>
<protein>
    <submittedName>
        <fullName evidence="1">No significant blast hit</fullName>
    </submittedName>
</protein>
<gene>
    <name evidence="1" type="ORF">I7I51_05507</name>
</gene>
<evidence type="ECO:0000313" key="1">
    <source>
        <dbReference type="EMBL" id="QSS60706.1"/>
    </source>
</evidence>
<organism evidence="1 2">
    <name type="scientific">Ajellomyces capsulatus</name>
    <name type="common">Darling's disease fungus</name>
    <name type="synonym">Histoplasma capsulatum</name>
    <dbReference type="NCBI Taxonomy" id="5037"/>
    <lineage>
        <taxon>Eukaryota</taxon>
        <taxon>Fungi</taxon>
        <taxon>Dikarya</taxon>
        <taxon>Ascomycota</taxon>
        <taxon>Pezizomycotina</taxon>
        <taxon>Eurotiomycetes</taxon>
        <taxon>Eurotiomycetidae</taxon>
        <taxon>Onygenales</taxon>
        <taxon>Ajellomycetaceae</taxon>
        <taxon>Histoplasma</taxon>
    </lineage>
</organism>
<proteinExistence type="predicted"/>
<reference evidence="1" key="1">
    <citation type="submission" date="2021-01" db="EMBL/GenBank/DDBJ databases">
        <title>Chromosome-level genome assembly of a human fungal pathogen reveals clustering of transcriptionally co-regulated genes.</title>
        <authorList>
            <person name="Voorhies M."/>
            <person name="Cohen S."/>
            <person name="Shea T.P."/>
            <person name="Petrus S."/>
            <person name="Munoz J.F."/>
            <person name="Poplawski S."/>
            <person name="Goldman W.E."/>
            <person name="Michael T."/>
            <person name="Cuomo C.A."/>
            <person name="Sil A."/>
            <person name="Beyhan S."/>
        </authorList>
    </citation>
    <scope>NUCLEOTIDE SEQUENCE</scope>
    <source>
        <strain evidence="1">WU24</strain>
    </source>
</reference>
<dbReference type="EMBL" id="CP069110">
    <property type="protein sequence ID" value="QSS60706.1"/>
    <property type="molecule type" value="Genomic_DNA"/>
</dbReference>
<name>A0A8A1M2K0_AJECA</name>
<dbReference type="VEuPathDB" id="FungiDB:I7I51_05507"/>
<dbReference type="AlphaFoldDB" id="A0A8A1M2K0"/>
<evidence type="ECO:0000313" key="2">
    <source>
        <dbReference type="Proteomes" id="UP000663671"/>
    </source>
</evidence>
<sequence length="236" mass="27008">MPDFAVWSPIVSFLNLIQYINGLVGAQGEMRTADDIIGCTSDLLIGVKYDFEKLQDHLLRSRKRFTERQIDRTGREVKKALKIISDNKDQNAGKRRINDICWVLKNKAKLQTCLTALLLYHVTLLQIRSELAFLESTMPWTTDRFGVELRTFSNPRLRSPVDINSQPRALAWAEVYEYTNGIQHTPPISQSRQGFPPLPSISYASSPFTVSPRYSDPGDLGAWLLQQRHNADRMRD</sequence>
<dbReference type="Proteomes" id="UP000663671">
    <property type="component" value="Chromosome 4"/>
</dbReference>